<dbReference type="Proteomes" id="UP000887574">
    <property type="component" value="Unplaced"/>
</dbReference>
<name>A0A915EGX4_9BILA</name>
<accession>A0A915EGX4</accession>
<proteinExistence type="predicted"/>
<reference evidence="2" key="1">
    <citation type="submission" date="2022-11" db="UniProtKB">
        <authorList>
            <consortium name="WormBaseParasite"/>
        </authorList>
    </citation>
    <scope>IDENTIFICATION</scope>
</reference>
<organism evidence="1 2">
    <name type="scientific">Ditylenchus dipsaci</name>
    <dbReference type="NCBI Taxonomy" id="166011"/>
    <lineage>
        <taxon>Eukaryota</taxon>
        <taxon>Metazoa</taxon>
        <taxon>Ecdysozoa</taxon>
        <taxon>Nematoda</taxon>
        <taxon>Chromadorea</taxon>
        <taxon>Rhabditida</taxon>
        <taxon>Tylenchina</taxon>
        <taxon>Tylenchomorpha</taxon>
        <taxon>Sphaerularioidea</taxon>
        <taxon>Anguinidae</taxon>
        <taxon>Anguininae</taxon>
        <taxon>Ditylenchus</taxon>
    </lineage>
</organism>
<dbReference type="WBParaSite" id="jg5224">
    <property type="protein sequence ID" value="jg5224"/>
    <property type="gene ID" value="jg5224"/>
</dbReference>
<evidence type="ECO:0000313" key="1">
    <source>
        <dbReference type="Proteomes" id="UP000887574"/>
    </source>
</evidence>
<dbReference type="AlphaFoldDB" id="A0A915EGX4"/>
<keyword evidence="1" id="KW-1185">Reference proteome</keyword>
<protein>
    <submittedName>
        <fullName evidence="2">DDE Tnp4 domain-containing protein</fullName>
    </submittedName>
</protein>
<evidence type="ECO:0000313" key="2">
    <source>
        <dbReference type="WBParaSite" id="jg5224"/>
    </source>
</evidence>
<sequence>MRMDIAAFDKLKSLISQRLRELWHANDAGIFSTSALYRRLIEGGLNLPAATVLPGSTIKSPYFFAGDGAFPLLTNLMKPFGGTNLTHQQRIYNYR</sequence>